<dbReference type="GO" id="GO:0003899">
    <property type="term" value="F:DNA-directed RNA polymerase activity"/>
    <property type="evidence" value="ECO:0007669"/>
    <property type="project" value="EnsemblFungi"/>
</dbReference>
<proteinExistence type="inferred from homology"/>
<dbReference type="GO" id="GO:0051539">
    <property type="term" value="F:4 iron, 4 sulfur cluster binding"/>
    <property type="evidence" value="ECO:0007669"/>
    <property type="project" value="UniProtKB-UniRule"/>
</dbReference>
<comment type="function">
    <text evidence="9">DNA primase is the polymerase that synthesizes small RNA primers for the Okazaki fragments made during discontinuous DNA replication.</text>
</comment>
<feature type="binding site" evidence="10">
    <location>
        <position position="392"/>
    </location>
    <ligand>
        <name>[4Fe-4S] cluster</name>
        <dbReference type="ChEBI" id="CHEBI:49883"/>
    </ligand>
</feature>
<dbReference type="InterPro" id="IPR016558">
    <property type="entry name" value="DNA_primase_lsu_euk"/>
</dbReference>
<name>Q75DH0_EREGS</name>
<evidence type="ECO:0000256" key="4">
    <source>
        <dbReference type="ARBA" id="ARBA00022705"/>
    </source>
</evidence>
<evidence type="ECO:0000256" key="1">
    <source>
        <dbReference type="ARBA" id="ARBA00010564"/>
    </source>
</evidence>
<comment type="cofactor">
    <cofactor evidence="9">
        <name>[4Fe-4S] cluster</name>
        <dbReference type="ChEBI" id="CHEBI:49883"/>
    </cofactor>
    <text evidence="9">Binds 1 [4Fe-4S] cluster.</text>
</comment>
<dbReference type="PANTHER" id="PTHR10537:SF3">
    <property type="entry name" value="DNA PRIMASE LARGE SUBUNIT"/>
    <property type="match status" value="1"/>
</dbReference>
<dbReference type="Gene3D" id="1.20.930.80">
    <property type="match status" value="1"/>
</dbReference>
<dbReference type="GeneID" id="4619106"/>
<evidence type="ECO:0000256" key="2">
    <source>
        <dbReference type="ARBA" id="ARBA00022485"/>
    </source>
</evidence>
<feature type="domain" description="DNA primase large subunit C-terminal" evidence="11">
    <location>
        <begin position="305"/>
        <end position="483"/>
    </location>
</feature>
<evidence type="ECO:0000256" key="10">
    <source>
        <dbReference type="PIRSR" id="PIRSR009449-1"/>
    </source>
</evidence>
<evidence type="ECO:0000259" key="11">
    <source>
        <dbReference type="Pfam" id="PF04104"/>
    </source>
</evidence>
<accession>Q75DH0</accession>
<keyword evidence="7 9" id="KW-0411">Iron-sulfur</keyword>
<dbReference type="FunFam" id="1.20.930.80:FF:000005">
    <property type="entry name" value="DNA primase large subunit"/>
    <property type="match status" value="1"/>
</dbReference>
<reference evidence="12 13" key="1">
    <citation type="journal article" date="2004" name="Science">
        <title>The Ashbya gossypii genome as a tool for mapping the ancient Saccharomyces cerevisiae genome.</title>
        <authorList>
            <person name="Dietrich F.S."/>
            <person name="Voegeli S."/>
            <person name="Brachat S."/>
            <person name="Lerch A."/>
            <person name="Gates K."/>
            <person name="Steiner S."/>
            <person name="Mohr C."/>
            <person name="Pohlmann R."/>
            <person name="Luedi P."/>
            <person name="Choi S."/>
            <person name="Wing R.A."/>
            <person name="Flavier A."/>
            <person name="Gaffney T.D."/>
            <person name="Philippsen P."/>
        </authorList>
    </citation>
    <scope>NUCLEOTIDE SEQUENCE [LARGE SCALE GENOMIC DNA]</scope>
    <source>
        <strain evidence="13">ATCC 10895 / CBS 109.51 / FGSC 9923 / NRRL Y-1056</strain>
    </source>
</reference>
<keyword evidence="6 9" id="KW-0408">Iron</keyword>
<evidence type="ECO:0000256" key="5">
    <source>
        <dbReference type="ARBA" id="ARBA00022723"/>
    </source>
</evidence>
<dbReference type="eggNOG" id="KOG2267">
    <property type="taxonomic scope" value="Eukaryota"/>
</dbReference>
<dbReference type="PIRSF" id="PIRSF009449">
    <property type="entry name" value="DNA_primase_large_subunit"/>
    <property type="match status" value="1"/>
</dbReference>
<dbReference type="Proteomes" id="UP000000591">
    <property type="component" value="Chromosome II"/>
</dbReference>
<dbReference type="GO" id="GO:0006302">
    <property type="term" value="P:double-strand break repair"/>
    <property type="evidence" value="ECO:0007669"/>
    <property type="project" value="EnsemblFungi"/>
</dbReference>
<keyword evidence="13" id="KW-1185">Reference proteome</keyword>
<dbReference type="GO" id="GO:0005635">
    <property type="term" value="C:nuclear envelope"/>
    <property type="evidence" value="ECO:0007669"/>
    <property type="project" value="EnsemblFungi"/>
</dbReference>
<evidence type="ECO:0000313" key="12">
    <source>
        <dbReference type="EMBL" id="AAS50826.1"/>
    </source>
</evidence>
<keyword evidence="3 9" id="KW-0639">Primosome</keyword>
<keyword evidence="5 9" id="KW-0479">Metal-binding</keyword>
<dbReference type="HOGENOM" id="CLU_026253_1_0_1"/>
<organism evidence="12 13">
    <name type="scientific">Eremothecium gossypii (strain ATCC 10895 / CBS 109.51 / FGSC 9923 / NRRL Y-1056)</name>
    <name type="common">Yeast</name>
    <name type="synonym">Ashbya gossypii</name>
    <dbReference type="NCBI Taxonomy" id="284811"/>
    <lineage>
        <taxon>Eukaryota</taxon>
        <taxon>Fungi</taxon>
        <taxon>Dikarya</taxon>
        <taxon>Ascomycota</taxon>
        <taxon>Saccharomycotina</taxon>
        <taxon>Saccharomycetes</taxon>
        <taxon>Saccharomycetales</taxon>
        <taxon>Saccharomycetaceae</taxon>
        <taxon>Eremothecium</taxon>
    </lineage>
</organism>
<protein>
    <recommendedName>
        <fullName evidence="9">DNA primase large subunit</fullName>
    </recommendedName>
</protein>
<evidence type="ECO:0000256" key="7">
    <source>
        <dbReference type="ARBA" id="ARBA00023014"/>
    </source>
</evidence>
<evidence type="ECO:0000313" key="13">
    <source>
        <dbReference type="Proteomes" id="UP000000591"/>
    </source>
</evidence>
<keyword evidence="4 9" id="KW-0235">DNA replication</keyword>
<dbReference type="InParanoid" id="Q75DH0"/>
<keyword evidence="8 9" id="KW-0238">DNA-binding</keyword>
<dbReference type="SMR" id="Q75DH0"/>
<evidence type="ECO:0000256" key="9">
    <source>
        <dbReference type="PIRNR" id="PIRNR009449"/>
    </source>
</evidence>
<dbReference type="OrthoDB" id="421393at2759"/>
<feature type="binding site" evidence="10">
    <location>
        <position position="449"/>
    </location>
    <ligand>
        <name>[4Fe-4S] cluster</name>
        <dbReference type="ChEBI" id="CHEBI:49883"/>
    </ligand>
</feature>
<dbReference type="GO" id="GO:0005658">
    <property type="term" value="C:alpha DNA polymerase:primase complex"/>
    <property type="evidence" value="ECO:0000318"/>
    <property type="project" value="GO_Central"/>
</dbReference>
<dbReference type="CDD" id="cd07322">
    <property type="entry name" value="PriL_PriS_Eukaryotic"/>
    <property type="match status" value="1"/>
</dbReference>
<dbReference type="EMBL" id="AE016815">
    <property type="protein sequence ID" value="AAS50826.1"/>
    <property type="molecule type" value="Genomic_DNA"/>
</dbReference>
<feature type="binding site" evidence="10">
    <location>
        <position position="409"/>
    </location>
    <ligand>
        <name>[4Fe-4S] cluster</name>
        <dbReference type="ChEBI" id="CHEBI:49883"/>
    </ligand>
</feature>
<dbReference type="AlphaFoldDB" id="Q75DH0"/>
<gene>
    <name evidence="12" type="ORF">AGOS_ABR056C</name>
</gene>
<dbReference type="OMA" id="RINYKPW"/>
<dbReference type="Pfam" id="PF26466">
    <property type="entry name" value="DNA_primase_lrg_N"/>
    <property type="match status" value="1"/>
</dbReference>
<dbReference type="Pfam" id="PF04104">
    <property type="entry name" value="DNA_primase_lrg"/>
    <property type="match status" value="1"/>
</dbReference>
<dbReference type="InterPro" id="IPR058560">
    <property type="entry name" value="DNA_primase_C"/>
</dbReference>
<dbReference type="GO" id="GO:0006270">
    <property type="term" value="P:DNA replication initiation"/>
    <property type="evidence" value="ECO:0000318"/>
    <property type="project" value="GO_Central"/>
</dbReference>
<keyword evidence="2 9" id="KW-0004">4Fe-4S</keyword>
<dbReference type="GO" id="GO:0046872">
    <property type="term" value="F:metal ion binding"/>
    <property type="evidence" value="ECO:0007669"/>
    <property type="project" value="UniProtKB-UniRule"/>
</dbReference>
<feature type="binding site" evidence="10">
    <location>
        <position position="312"/>
    </location>
    <ligand>
        <name>[4Fe-4S] cluster</name>
        <dbReference type="ChEBI" id="CHEBI:49883"/>
    </ligand>
</feature>
<dbReference type="STRING" id="284811.Q75DH0"/>
<dbReference type="GO" id="GO:0006269">
    <property type="term" value="P:DNA replication, synthesis of primer"/>
    <property type="evidence" value="ECO:0000318"/>
    <property type="project" value="GO_Central"/>
</dbReference>
<dbReference type="FunCoup" id="Q75DH0">
    <property type="interactions" value="958"/>
</dbReference>
<dbReference type="InterPro" id="IPR007238">
    <property type="entry name" value="DNA_primase_lsu_euk/arc"/>
</dbReference>
<dbReference type="KEGG" id="ago:AGOS_ABR056C"/>
<comment type="similarity">
    <text evidence="1 9">Belongs to the eukaryotic-type primase large subunit family.</text>
</comment>
<evidence type="ECO:0000256" key="3">
    <source>
        <dbReference type="ARBA" id="ARBA00022515"/>
    </source>
</evidence>
<dbReference type="PANTHER" id="PTHR10537">
    <property type="entry name" value="DNA PRIMASE LARGE SUBUNIT"/>
    <property type="match status" value="1"/>
</dbReference>
<dbReference type="GO" id="GO:0003697">
    <property type="term" value="F:single-stranded DNA binding"/>
    <property type="evidence" value="ECO:0007669"/>
    <property type="project" value="EnsemblFungi"/>
</dbReference>
<reference evidence="13" key="2">
    <citation type="journal article" date="2013" name="G3 (Bethesda)">
        <title>Genomes of Ashbya fungi isolated from insects reveal four mating-type loci, numerous translocations, lack of transposons, and distinct gene duplications.</title>
        <authorList>
            <person name="Dietrich F.S."/>
            <person name="Voegeli S."/>
            <person name="Kuo S."/>
            <person name="Philippsen P."/>
        </authorList>
    </citation>
    <scope>GENOME REANNOTATION</scope>
    <source>
        <strain evidence="13">ATCC 10895 / CBS 109.51 / FGSC 9923 / NRRL Y-1056</strain>
    </source>
</reference>
<evidence type="ECO:0000256" key="8">
    <source>
        <dbReference type="ARBA" id="ARBA00023125"/>
    </source>
</evidence>
<sequence length="489" mass="54971">MFRQSKRRVAQRRHGDGADGATILAGLTAEEEQARYDQLYPAKLSFYALPPVGEITLDQFETWAIDRLKVLLELESLIQRNRAGRELEQAMKPLLGKLLPLGEEQEARRKDYYSHFILRLCFCRTAELRERFVRAETALFRLRFQMLTSADQARFVQSLDLPLVQFIDEAEKQALGAQLYDAVAPQLLHQLQLTDEAQRRQFFQHERFLKLPFESVIDLVGPRHVLLRGGWAYLPQFMQLNHIAAEYAARLATDLRATYQHLPALAGDDRLPPILAHLSAGHVVAPPPPPTGGGLTAADLAAEPVRAALPLCARGLLDGLAANHHLRYLGRQQLALFLKGAGMSADDALRFWADAFTAGPTSLDRFNREYRYALRHTYGLEGNRINYRPWDCRTILAKPRPARNEFHGCPYRDWAPDRLAAALAAMQLAPPAVAAVRDACARREYTLACTHVFDACHGHVAPSAPGHVPAPDMSHIVHPNQFFERARPA</sequence>
<dbReference type="RefSeq" id="NP_983002.1">
    <property type="nucleotide sequence ID" value="NM_208355.1"/>
</dbReference>
<evidence type="ECO:0000256" key="6">
    <source>
        <dbReference type="ARBA" id="ARBA00023004"/>
    </source>
</evidence>